<gene>
    <name evidence="2" type="ORF">NBRC116598_10770</name>
</gene>
<feature type="domain" description="GSCFA" evidence="1">
    <location>
        <begin position="45"/>
        <end position="314"/>
    </location>
</feature>
<keyword evidence="3" id="KW-1185">Reference proteome</keyword>
<evidence type="ECO:0000313" key="3">
    <source>
        <dbReference type="Proteomes" id="UP001441944"/>
    </source>
</evidence>
<name>A0ABQ0AIG6_9RHOB</name>
<dbReference type="InterPro" id="IPR014982">
    <property type="entry name" value="GSCFA"/>
</dbReference>
<protein>
    <submittedName>
        <fullName evidence="2">GSCFA domain-containing protein</fullName>
    </submittedName>
</protein>
<accession>A0ABQ0AIG6</accession>
<organism evidence="2 3">
    <name type="scientific">Pseudophaeobacter arcticus</name>
    <dbReference type="NCBI Taxonomy" id="385492"/>
    <lineage>
        <taxon>Bacteria</taxon>
        <taxon>Pseudomonadati</taxon>
        <taxon>Pseudomonadota</taxon>
        <taxon>Alphaproteobacteria</taxon>
        <taxon>Rhodobacterales</taxon>
        <taxon>Paracoccaceae</taxon>
        <taxon>Pseudophaeobacter</taxon>
    </lineage>
</organism>
<sequence>MSEHSSNPYVGLPETAFWKRAVAARNPLEISQLWRPKFPVARKHKVITAGSCFAQHFSRALVARGYGWLDAEPAPKLLSEDQAQAYNYGIFSFRTGNIYTARMLRQWLGYAFEGEEPPAECWQTEGRYYDPLRPGIEPEGFADPAELEASRRATMAAIRRAVTEADVFVFTMGLTECWRDRESGLEYAMCPGTLAGRFDADQHEFVNQSFIGIRRDMRAALKILRQANPKLKVLLTVSPVPLTATASGEHVLTATSHSKSVLRAVAGELAVEFSHVDYFPSYEIITHPAYRGMFYAPNQRSVVAQGVNHVMESFFACQSEAFPWLARKSKRGGQPSGGGKAAAAKARAVKCDEEFLDAFG</sequence>
<evidence type="ECO:0000259" key="1">
    <source>
        <dbReference type="Pfam" id="PF08885"/>
    </source>
</evidence>
<comment type="caution">
    <text evidence="2">The sequence shown here is derived from an EMBL/GenBank/DDBJ whole genome shotgun (WGS) entry which is preliminary data.</text>
</comment>
<evidence type="ECO:0000313" key="2">
    <source>
        <dbReference type="EMBL" id="GAA6195633.1"/>
    </source>
</evidence>
<proteinExistence type="predicted"/>
<dbReference type="EMBL" id="BAABWU010000003">
    <property type="protein sequence ID" value="GAA6195633.1"/>
    <property type="molecule type" value="Genomic_DNA"/>
</dbReference>
<dbReference type="Proteomes" id="UP001441944">
    <property type="component" value="Unassembled WGS sequence"/>
</dbReference>
<dbReference type="Pfam" id="PF08885">
    <property type="entry name" value="GSCFA"/>
    <property type="match status" value="1"/>
</dbReference>
<dbReference type="RefSeq" id="WP_353397725.1">
    <property type="nucleotide sequence ID" value="NZ_BAABWU010000003.1"/>
</dbReference>
<reference evidence="2 3" key="1">
    <citation type="submission" date="2024-04" db="EMBL/GenBank/DDBJ databases">
        <title>Draft genome sequence of Pseudophaeobacter arcticus NBRC 116598.</title>
        <authorList>
            <person name="Miyakawa T."/>
            <person name="Kusuya Y."/>
            <person name="Miura T."/>
        </authorList>
    </citation>
    <scope>NUCLEOTIDE SEQUENCE [LARGE SCALE GENOMIC DNA]</scope>
    <source>
        <strain evidence="2 3">SU-CL00105</strain>
    </source>
</reference>